<evidence type="ECO:0000313" key="1">
    <source>
        <dbReference type="EMBL" id="KAJ0083300.1"/>
    </source>
</evidence>
<keyword evidence="2" id="KW-1185">Reference proteome</keyword>
<protein>
    <submittedName>
        <fullName evidence="1">Uncharacterized protein</fullName>
    </submittedName>
</protein>
<sequence>MVSKKPLTETLLKRNSATKFSIEDFDQNIYVEPTVQEPESNVDGKIHVKLIISKSKKIVCFAEASEEFVDLVSSFLTVPLGYITKEMQNSISKGSLTHLYNSVKELDTEKYLKSYVHKEMLISPKLAPNFRYENHPLGIEEGLHPTYHATEYYYYDCIGQRHYHHQLTSDGEIPSESYSTRSSILTVKDPKSHFKEATRGGFVTRPTMFTITDNLIITRISQFQSLSLLNKLKVPFSDIEERVVHLNSEKVS</sequence>
<organism evidence="1 2">
    <name type="scientific">Pistacia atlantica</name>
    <dbReference type="NCBI Taxonomy" id="434234"/>
    <lineage>
        <taxon>Eukaryota</taxon>
        <taxon>Viridiplantae</taxon>
        <taxon>Streptophyta</taxon>
        <taxon>Embryophyta</taxon>
        <taxon>Tracheophyta</taxon>
        <taxon>Spermatophyta</taxon>
        <taxon>Magnoliopsida</taxon>
        <taxon>eudicotyledons</taxon>
        <taxon>Gunneridae</taxon>
        <taxon>Pentapetalae</taxon>
        <taxon>rosids</taxon>
        <taxon>malvids</taxon>
        <taxon>Sapindales</taxon>
        <taxon>Anacardiaceae</taxon>
        <taxon>Pistacia</taxon>
    </lineage>
</organism>
<accession>A0ACC1A720</accession>
<comment type="caution">
    <text evidence="1">The sequence shown here is derived from an EMBL/GenBank/DDBJ whole genome shotgun (WGS) entry which is preliminary data.</text>
</comment>
<name>A0ACC1A720_9ROSI</name>
<proteinExistence type="predicted"/>
<evidence type="ECO:0000313" key="2">
    <source>
        <dbReference type="Proteomes" id="UP001164250"/>
    </source>
</evidence>
<dbReference type="EMBL" id="CM047907">
    <property type="protein sequence ID" value="KAJ0083300.1"/>
    <property type="molecule type" value="Genomic_DNA"/>
</dbReference>
<reference evidence="2" key="1">
    <citation type="journal article" date="2023" name="G3 (Bethesda)">
        <title>Genome assembly and association tests identify interacting loci associated with vigor, precocity, and sex in interspecific pistachio rootstocks.</title>
        <authorList>
            <person name="Palmer W."/>
            <person name="Jacygrad E."/>
            <person name="Sagayaradj S."/>
            <person name="Cavanaugh K."/>
            <person name="Han R."/>
            <person name="Bertier L."/>
            <person name="Beede B."/>
            <person name="Kafkas S."/>
            <person name="Golino D."/>
            <person name="Preece J."/>
            <person name="Michelmore R."/>
        </authorList>
    </citation>
    <scope>NUCLEOTIDE SEQUENCE [LARGE SCALE GENOMIC DNA]</scope>
</reference>
<dbReference type="Proteomes" id="UP001164250">
    <property type="component" value="Chromosome 11"/>
</dbReference>
<gene>
    <name evidence="1" type="ORF">Patl1_31188</name>
</gene>